<evidence type="ECO:0000313" key="2">
    <source>
        <dbReference type="EMBL" id="CAG9561912.1"/>
    </source>
</evidence>
<dbReference type="EMBL" id="CAKASE010000047">
    <property type="protein sequence ID" value="CAG9561912.1"/>
    <property type="molecule type" value="Genomic_DNA"/>
</dbReference>
<comment type="caution">
    <text evidence="2">The sequence shown here is derived from an EMBL/GenBank/DDBJ whole genome shotgun (WGS) entry which is preliminary data.</text>
</comment>
<dbReference type="AlphaFoldDB" id="A0A8J2QFU5"/>
<gene>
    <name evidence="2" type="ORF">DCHRY22_LOCUS3343</name>
</gene>
<feature type="compositionally biased region" description="Basic and acidic residues" evidence="1">
    <location>
        <begin position="84"/>
        <end position="98"/>
    </location>
</feature>
<dbReference type="OrthoDB" id="7232756at2759"/>
<reference evidence="2" key="1">
    <citation type="submission" date="2021-09" db="EMBL/GenBank/DDBJ databases">
        <authorList>
            <person name="Martin H S."/>
        </authorList>
    </citation>
    <scope>NUCLEOTIDE SEQUENCE</scope>
</reference>
<accession>A0A8J2QFU5</accession>
<evidence type="ECO:0000256" key="1">
    <source>
        <dbReference type="SAM" id="MobiDB-lite"/>
    </source>
</evidence>
<organism evidence="2 3">
    <name type="scientific">Danaus chrysippus</name>
    <name type="common">African queen</name>
    <dbReference type="NCBI Taxonomy" id="151541"/>
    <lineage>
        <taxon>Eukaryota</taxon>
        <taxon>Metazoa</taxon>
        <taxon>Ecdysozoa</taxon>
        <taxon>Arthropoda</taxon>
        <taxon>Hexapoda</taxon>
        <taxon>Insecta</taxon>
        <taxon>Pterygota</taxon>
        <taxon>Neoptera</taxon>
        <taxon>Endopterygota</taxon>
        <taxon>Lepidoptera</taxon>
        <taxon>Glossata</taxon>
        <taxon>Ditrysia</taxon>
        <taxon>Papilionoidea</taxon>
        <taxon>Nymphalidae</taxon>
        <taxon>Danainae</taxon>
        <taxon>Danaini</taxon>
        <taxon>Danaina</taxon>
        <taxon>Danaus</taxon>
        <taxon>Anosia</taxon>
    </lineage>
</organism>
<dbReference type="Proteomes" id="UP000789524">
    <property type="component" value="Unassembled WGS sequence"/>
</dbReference>
<keyword evidence="3" id="KW-1185">Reference proteome</keyword>
<protein>
    <submittedName>
        <fullName evidence="2">(African queen) hypothetical protein</fullName>
    </submittedName>
</protein>
<evidence type="ECO:0000313" key="3">
    <source>
        <dbReference type="Proteomes" id="UP000789524"/>
    </source>
</evidence>
<proteinExistence type="predicted"/>
<feature type="region of interest" description="Disordered" evidence="1">
    <location>
        <begin position="77"/>
        <end position="99"/>
    </location>
</feature>
<name>A0A8J2QFU5_9NEOP</name>
<sequence>MMETAESQNPFLPRFAMRKLRERNERFRAQRRGNQAQRRYQTKEMKNHIILLLALGLGSVVAESVLIQDGDKKLLLSESNDSGTNHKEEHENNNETEQKNVNNISVESLQKQQQNNDEFVNIVIEESVDTTNTEAPFDLQESLLFDIQGNNVMNYDDEYVPMQEEDYFFSDIVNKDPNELMDTASGFVPIPIFRRHQKNRKRYPNLQAKRRFYRRPYNYNPYRRFYFYPYYQYYRPSSLRFY</sequence>